<dbReference type="Proteomes" id="UP000646749">
    <property type="component" value="Unassembled WGS sequence"/>
</dbReference>
<keyword evidence="1" id="KW-0812">Transmembrane</keyword>
<accession>A0ABQ4E5E8</accession>
<evidence type="ECO:0000313" key="2">
    <source>
        <dbReference type="EMBL" id="GIG89551.1"/>
    </source>
</evidence>
<keyword evidence="3" id="KW-1185">Reference proteome</keyword>
<dbReference type="EMBL" id="BONW01000021">
    <property type="protein sequence ID" value="GIG89551.1"/>
    <property type="molecule type" value="Genomic_DNA"/>
</dbReference>
<evidence type="ECO:0000256" key="1">
    <source>
        <dbReference type="SAM" id="Phobius"/>
    </source>
</evidence>
<gene>
    <name evidence="2" type="ORF">Pen02_44870</name>
</gene>
<protein>
    <submittedName>
        <fullName evidence="2">Uncharacterized protein</fullName>
    </submittedName>
</protein>
<keyword evidence="1" id="KW-0472">Membrane</keyword>
<proteinExistence type="predicted"/>
<feature type="transmembrane region" description="Helical" evidence="1">
    <location>
        <begin position="69"/>
        <end position="87"/>
    </location>
</feature>
<keyword evidence="1" id="KW-1133">Transmembrane helix</keyword>
<sequence>MPAPAARIGVSAGIARSMPACIAPQRIPKQEVTAAPGIGFTQATGFRLAVGLAAFAVLLRLGVAVGGAVGAAAVGVGLTVAVGVGVATSRADRSARCAAADRADSCAAAET</sequence>
<comment type="caution">
    <text evidence="2">The sequence shown here is derived from an EMBL/GenBank/DDBJ whole genome shotgun (WGS) entry which is preliminary data.</text>
</comment>
<evidence type="ECO:0000313" key="3">
    <source>
        <dbReference type="Proteomes" id="UP000646749"/>
    </source>
</evidence>
<name>A0ABQ4E5E8_9ACTN</name>
<organism evidence="2 3">
    <name type="scientific">Plantactinospora endophytica</name>
    <dbReference type="NCBI Taxonomy" id="673535"/>
    <lineage>
        <taxon>Bacteria</taxon>
        <taxon>Bacillati</taxon>
        <taxon>Actinomycetota</taxon>
        <taxon>Actinomycetes</taxon>
        <taxon>Micromonosporales</taxon>
        <taxon>Micromonosporaceae</taxon>
        <taxon>Plantactinospora</taxon>
    </lineage>
</organism>
<reference evidence="2 3" key="1">
    <citation type="submission" date="2021-01" db="EMBL/GenBank/DDBJ databases">
        <title>Whole genome shotgun sequence of Plantactinospora endophytica NBRC 110450.</title>
        <authorList>
            <person name="Komaki H."/>
            <person name="Tamura T."/>
        </authorList>
    </citation>
    <scope>NUCLEOTIDE SEQUENCE [LARGE SCALE GENOMIC DNA]</scope>
    <source>
        <strain evidence="2 3">NBRC 110450</strain>
    </source>
</reference>